<dbReference type="InterPro" id="IPR011990">
    <property type="entry name" value="TPR-like_helical_dom_sf"/>
</dbReference>
<evidence type="ECO:0000256" key="1">
    <source>
        <dbReference type="PROSITE-ProRule" id="PRU00339"/>
    </source>
</evidence>
<keyword evidence="3" id="KW-0472">Membrane</keyword>
<dbReference type="EMBL" id="CP017641">
    <property type="protein sequence ID" value="APZ91183.1"/>
    <property type="molecule type" value="Genomic_DNA"/>
</dbReference>
<dbReference type="AlphaFoldDB" id="A0A1P8WAX1"/>
<dbReference type="KEGG" id="fmr:Fuma_00769"/>
<evidence type="ECO:0000313" key="5">
    <source>
        <dbReference type="Proteomes" id="UP000187735"/>
    </source>
</evidence>
<keyword evidence="1" id="KW-0802">TPR repeat</keyword>
<evidence type="ECO:0000313" key="4">
    <source>
        <dbReference type="EMBL" id="APZ91183.1"/>
    </source>
</evidence>
<dbReference type="Proteomes" id="UP000187735">
    <property type="component" value="Chromosome"/>
</dbReference>
<dbReference type="GO" id="GO:0045892">
    <property type="term" value="P:negative regulation of DNA-templated transcription"/>
    <property type="evidence" value="ECO:0007669"/>
    <property type="project" value="InterPro"/>
</dbReference>
<keyword evidence="4" id="KW-0449">Lipoprotein</keyword>
<dbReference type="InterPro" id="IPR019734">
    <property type="entry name" value="TPR_rpt"/>
</dbReference>
<keyword evidence="3" id="KW-0812">Transmembrane</keyword>
<name>A0A1P8WAX1_9PLAN</name>
<feature type="repeat" description="TPR" evidence="1">
    <location>
        <begin position="102"/>
        <end position="135"/>
    </location>
</feature>
<accession>A0A1P8WAX1</accession>
<evidence type="ECO:0000256" key="2">
    <source>
        <dbReference type="SAM" id="Coils"/>
    </source>
</evidence>
<keyword evidence="5" id="KW-1185">Reference proteome</keyword>
<feature type="transmembrane region" description="Helical" evidence="3">
    <location>
        <begin position="6"/>
        <end position="30"/>
    </location>
</feature>
<protein>
    <submittedName>
        <fullName evidence="4">Putative PEP-CTERM system TPR-repeat lipoprotein</fullName>
    </submittedName>
</protein>
<dbReference type="Pfam" id="PF13181">
    <property type="entry name" value="TPR_8"/>
    <property type="match status" value="1"/>
</dbReference>
<dbReference type="SUPFAM" id="SSF48452">
    <property type="entry name" value="TPR-like"/>
    <property type="match status" value="2"/>
</dbReference>
<keyword evidence="2" id="KW-0175">Coiled coil</keyword>
<keyword evidence="3" id="KW-1133">Transmembrane helix</keyword>
<dbReference type="PROSITE" id="PS50005">
    <property type="entry name" value="TPR"/>
    <property type="match status" value="1"/>
</dbReference>
<dbReference type="SMART" id="SM00028">
    <property type="entry name" value="TPR"/>
    <property type="match status" value="3"/>
</dbReference>
<dbReference type="PANTHER" id="PTHR44749">
    <property type="entry name" value="SUPPRESSOR OF RPS4-RLD 1"/>
    <property type="match status" value="1"/>
</dbReference>
<sequence>MVRGGIPWWLWGMIIFGTAIVALATVVALWPQDSEALYQTAIDSFDEGDSETFKASLASLRNDADYADHVIFLEGLDAAKEGKDLRALELFESVKDNDALKPLVLQNIGRSFTATGQYKKAIEAFDASIALDSENADETRIMVAQLYYGIGGLKHAESLLNTVIESATDKPTMAYSLRAKIRAEMFSYADAVEDYALLLETPGDRAAASPALIADYVRALLKVGDEARIQEAATEMAADLMDQQLQWQLNMAAGNREQVLDAIAATKGSPNSPGPTDKIEAQAALEVGRYEAAAKMIRTAIGNRPRDIDTFELAAKIFEAAGMADEQKNAEQNIEKLRQLQQDYLATLTEIGDDIKSADLRLKLAEILVELAQFQEANRWYSVAAMIDPERREEATAALEELRQLRSLPPVLVPFEEEK</sequence>
<evidence type="ECO:0000256" key="3">
    <source>
        <dbReference type="SAM" id="Phobius"/>
    </source>
</evidence>
<feature type="coiled-coil region" evidence="2">
    <location>
        <begin position="320"/>
        <end position="347"/>
    </location>
</feature>
<dbReference type="PANTHER" id="PTHR44749:SF1">
    <property type="entry name" value="TETRATRICOPEPTIDE-LIKE HELICAL DOMAIN-CONTAINING PROTEIN"/>
    <property type="match status" value="1"/>
</dbReference>
<dbReference type="InterPro" id="IPR044650">
    <property type="entry name" value="SRFR1-like"/>
</dbReference>
<organism evidence="4 5">
    <name type="scientific">Fuerstiella marisgermanici</name>
    <dbReference type="NCBI Taxonomy" id="1891926"/>
    <lineage>
        <taxon>Bacteria</taxon>
        <taxon>Pseudomonadati</taxon>
        <taxon>Planctomycetota</taxon>
        <taxon>Planctomycetia</taxon>
        <taxon>Planctomycetales</taxon>
        <taxon>Planctomycetaceae</taxon>
        <taxon>Fuerstiella</taxon>
    </lineage>
</organism>
<proteinExistence type="predicted"/>
<reference evidence="4 5" key="1">
    <citation type="journal article" date="2016" name="Front. Microbiol.">
        <title>Fuerstia marisgermanicae gen. nov., sp. nov., an Unusual Member of the Phylum Planctomycetes from the German Wadden Sea.</title>
        <authorList>
            <person name="Kohn T."/>
            <person name="Heuer A."/>
            <person name="Jogler M."/>
            <person name="Vollmers J."/>
            <person name="Boedeker C."/>
            <person name="Bunk B."/>
            <person name="Rast P."/>
            <person name="Borchert D."/>
            <person name="Glockner I."/>
            <person name="Freese H.M."/>
            <person name="Klenk H.P."/>
            <person name="Overmann J."/>
            <person name="Kaster A.K."/>
            <person name="Rohde M."/>
            <person name="Wiegand S."/>
            <person name="Jogler C."/>
        </authorList>
    </citation>
    <scope>NUCLEOTIDE SEQUENCE [LARGE SCALE GENOMIC DNA]</scope>
    <source>
        <strain evidence="4 5">NH11</strain>
    </source>
</reference>
<dbReference type="Gene3D" id="1.25.40.10">
    <property type="entry name" value="Tetratricopeptide repeat domain"/>
    <property type="match status" value="2"/>
</dbReference>
<gene>
    <name evidence="4" type="ORF">Fuma_00769</name>
</gene>